<name>H5SRX8_ACEAU</name>
<reference evidence="1" key="1">
    <citation type="journal article" date="2005" name="Environ. Microbiol.">
        <title>Genetic and functional properties of uncultivated thermophilic crenarchaeotes from a subsurface gold mine as revealed by analysis of genome fragments.</title>
        <authorList>
            <person name="Nunoura T."/>
            <person name="Hirayama H."/>
            <person name="Takami H."/>
            <person name="Oida H."/>
            <person name="Nishi S."/>
            <person name="Shimamura S."/>
            <person name="Suzuki Y."/>
            <person name="Inagaki F."/>
            <person name="Takai K."/>
            <person name="Nealson K.H."/>
            <person name="Horikoshi K."/>
        </authorList>
    </citation>
    <scope>NUCLEOTIDE SEQUENCE</scope>
</reference>
<organism evidence="1">
    <name type="scientific">Acetithermum autotrophicum</name>
    <dbReference type="NCBI Taxonomy" id="1446466"/>
    <lineage>
        <taxon>Bacteria</taxon>
        <taxon>Candidatus Bipolaricaulota</taxon>
        <taxon>Candidatus Acetithermum</taxon>
    </lineage>
</organism>
<dbReference type="SUPFAM" id="SSF52402">
    <property type="entry name" value="Adenine nucleotide alpha hydrolases-like"/>
    <property type="match status" value="1"/>
</dbReference>
<dbReference type="EMBL" id="AP011802">
    <property type="protein sequence ID" value="BAL58914.1"/>
    <property type="molecule type" value="Genomic_DNA"/>
</dbReference>
<gene>
    <name evidence="1" type="ORF">HGMM_OP3C069</name>
</gene>
<reference evidence="1" key="2">
    <citation type="journal article" date="2012" name="PLoS ONE">
        <title>A Deeply Branching Thermophilic Bacterium with an Ancient Acetyl-CoA Pathway Dominates a Subsurface Ecosystem.</title>
        <authorList>
            <person name="Takami H."/>
            <person name="Noguchi H."/>
            <person name="Takaki Y."/>
            <person name="Uchiyama I."/>
            <person name="Toyoda A."/>
            <person name="Nishi S."/>
            <person name="Chee G.-J."/>
            <person name="Arai W."/>
            <person name="Nunoura T."/>
            <person name="Itoh T."/>
            <person name="Hattori M."/>
            <person name="Takai K."/>
        </authorList>
    </citation>
    <scope>NUCLEOTIDE SEQUENCE</scope>
</reference>
<evidence type="ECO:0000313" key="1">
    <source>
        <dbReference type="EMBL" id="BAL58914.1"/>
    </source>
</evidence>
<accession>H5SRX8</accession>
<dbReference type="InterPro" id="IPR014729">
    <property type="entry name" value="Rossmann-like_a/b/a_fold"/>
</dbReference>
<dbReference type="Gene3D" id="3.40.50.620">
    <property type="entry name" value="HUPs"/>
    <property type="match status" value="1"/>
</dbReference>
<protein>
    <submittedName>
        <fullName evidence="1">Thiamine biosynthesis protein</fullName>
    </submittedName>
</protein>
<dbReference type="AlphaFoldDB" id="H5SRX8"/>
<sequence>MAKAISLFSGSLASIVATKLILQQPNVTQVLILHLRSPFFREHEAIPSPHSETGFTHRTVKDIAQEICDMPFRSQNIKKDFRELAKIVHQPSGTNGSFLKRTCLNCRQLLLKKALRCLKRVGADFIVTGEVVGERGLGAAEIEKLTELAGAKGLVLRPLSAKLLSETIPEQKGWVDRATLKGFRASDKEKIRALARALGVEVSDFPAQRRCKLTVPYFGPRLGDLLKEEKLTMNALELLEFPLYYKRPPDVTIVLGRDDEEKRRLQNFFLPEDLRLYLPGPRGPMALVRANWKEKSPSEIAQIIQMAARVAASHLSEKPFGSVQAHWRFESSPETFRISVKPFQSPRELEEHQLKLV</sequence>
<proteinExistence type="predicted"/>